<name>A0A136WBP4_9FIRM</name>
<accession>A0A136WBP4</accession>
<comment type="caution">
    <text evidence="2">The sequence shown here is derived from an EMBL/GenBank/DDBJ whole genome shotgun (WGS) entry which is preliminary data.</text>
</comment>
<keyword evidence="1" id="KW-1133">Transmembrane helix</keyword>
<keyword evidence="1" id="KW-0472">Membrane</keyword>
<evidence type="ECO:0008006" key="4">
    <source>
        <dbReference type="Google" id="ProtNLM"/>
    </source>
</evidence>
<feature type="transmembrane region" description="Helical" evidence="1">
    <location>
        <begin position="89"/>
        <end position="112"/>
    </location>
</feature>
<evidence type="ECO:0000256" key="1">
    <source>
        <dbReference type="SAM" id="Phobius"/>
    </source>
</evidence>
<dbReference type="AlphaFoldDB" id="A0A136WBP4"/>
<feature type="transmembrane region" description="Helical" evidence="1">
    <location>
        <begin position="56"/>
        <end position="77"/>
    </location>
</feature>
<evidence type="ECO:0000313" key="3">
    <source>
        <dbReference type="Proteomes" id="UP000070539"/>
    </source>
</evidence>
<dbReference type="Proteomes" id="UP000070539">
    <property type="component" value="Unassembled WGS sequence"/>
</dbReference>
<evidence type="ECO:0000313" key="2">
    <source>
        <dbReference type="EMBL" id="KXL51915.1"/>
    </source>
</evidence>
<keyword evidence="1" id="KW-0812">Transmembrane</keyword>
<dbReference type="EMBL" id="LRVM01000012">
    <property type="protein sequence ID" value="KXL51915.1"/>
    <property type="molecule type" value="Genomic_DNA"/>
</dbReference>
<gene>
    <name evidence="2" type="ORF">CLNEO_26140</name>
</gene>
<keyword evidence="3" id="KW-1185">Reference proteome</keyword>
<sequence>MCRKCYQCGQEVGQEDVYCTNCGSLLIQNKNENEDIEKQSAFSKLGMYDPLSLGDYMFIGLILMIPVVNIVFLLIWALDSHGNLNRRNLAKAGLIYFGIGIALTVILGIGLVRAVMLDQLVYPGGQTYDYKIEHPDFDDWIDLPYKADET</sequence>
<organism evidence="2 3">
    <name type="scientific">Anaerotignum neopropionicum</name>
    <dbReference type="NCBI Taxonomy" id="36847"/>
    <lineage>
        <taxon>Bacteria</taxon>
        <taxon>Bacillati</taxon>
        <taxon>Bacillota</taxon>
        <taxon>Clostridia</taxon>
        <taxon>Lachnospirales</taxon>
        <taxon>Anaerotignaceae</taxon>
        <taxon>Anaerotignum</taxon>
    </lineage>
</organism>
<reference evidence="2 3" key="1">
    <citation type="submission" date="2016-01" db="EMBL/GenBank/DDBJ databases">
        <title>Genome sequence of Clostridium neopropionicum X4, DSM-3847.</title>
        <authorList>
            <person name="Poehlein A."/>
            <person name="Beck M.H."/>
            <person name="Bengelsdorf F.R."/>
            <person name="Daniel R."/>
            <person name="Duerre P."/>
        </authorList>
    </citation>
    <scope>NUCLEOTIDE SEQUENCE [LARGE SCALE GENOMIC DNA]</scope>
    <source>
        <strain evidence="2 3">DSM-3847</strain>
    </source>
</reference>
<proteinExistence type="predicted"/>
<protein>
    <recommendedName>
        <fullName evidence="4">Zinc-ribbon domain-containing protein</fullName>
    </recommendedName>
</protein>
<dbReference type="STRING" id="36847.CLNEO_26140"/>